<dbReference type="AlphaFoldDB" id="A0A6P1W6L1"/>
<evidence type="ECO:0000313" key="2">
    <source>
        <dbReference type="Proteomes" id="UP000464577"/>
    </source>
</evidence>
<proteinExistence type="predicted"/>
<dbReference type="RefSeq" id="WP_162390073.1">
    <property type="nucleotide sequence ID" value="NZ_CP045997.1"/>
</dbReference>
<reference evidence="1 2" key="1">
    <citation type="submission" date="2019-11" db="EMBL/GenBank/DDBJ databases">
        <title>Spirosoma endbachense sp. nov., isolated from a natural salt meadow.</title>
        <authorList>
            <person name="Rojas J."/>
            <person name="Ambika Manirajan B."/>
            <person name="Ratering S."/>
            <person name="Suarez C."/>
            <person name="Geissler-Plaum R."/>
            <person name="Schnell S."/>
        </authorList>
    </citation>
    <scope>NUCLEOTIDE SEQUENCE [LARGE SCALE GENOMIC DNA]</scope>
    <source>
        <strain evidence="1 2">I-24</strain>
    </source>
</reference>
<protein>
    <submittedName>
        <fullName evidence="1">Uncharacterized protein</fullName>
    </submittedName>
</protein>
<dbReference type="KEGG" id="senf:GJR95_33775"/>
<organism evidence="1 2">
    <name type="scientific">Spirosoma endbachense</name>
    <dbReference type="NCBI Taxonomy" id="2666025"/>
    <lineage>
        <taxon>Bacteria</taxon>
        <taxon>Pseudomonadati</taxon>
        <taxon>Bacteroidota</taxon>
        <taxon>Cytophagia</taxon>
        <taxon>Cytophagales</taxon>
        <taxon>Cytophagaceae</taxon>
        <taxon>Spirosoma</taxon>
    </lineage>
</organism>
<gene>
    <name evidence="1" type="ORF">GJR95_33775</name>
</gene>
<dbReference type="EMBL" id="CP045997">
    <property type="protein sequence ID" value="QHV99677.1"/>
    <property type="molecule type" value="Genomic_DNA"/>
</dbReference>
<accession>A0A6P1W6L1</accession>
<dbReference type="Proteomes" id="UP000464577">
    <property type="component" value="Chromosome"/>
</dbReference>
<sequence length="139" mass="16878">MDNLSFRKLLEQYVFSVTKNYIDQVNEETQGKLIELFIKVGNEPKVNPIEEPVLPKRRYRNERIKMIERLLALHQANIEAARTYILQLDLLLKRAKKRIIDTYRKNHLIKRYQLLKTRYIIYLAKIETYHQYELSKLRT</sequence>
<evidence type="ECO:0000313" key="1">
    <source>
        <dbReference type="EMBL" id="QHV99677.1"/>
    </source>
</evidence>
<name>A0A6P1W6L1_9BACT</name>
<keyword evidence="2" id="KW-1185">Reference proteome</keyword>